<keyword evidence="2 5" id="KW-0812">Transmembrane</keyword>
<keyword evidence="4 5" id="KW-0472">Membrane</keyword>
<feature type="domain" description="Methylamine utilisation protein MauE" evidence="6">
    <location>
        <begin position="1"/>
        <end position="132"/>
    </location>
</feature>
<evidence type="ECO:0000313" key="7">
    <source>
        <dbReference type="EMBL" id="MCL3995648.1"/>
    </source>
</evidence>
<evidence type="ECO:0000256" key="2">
    <source>
        <dbReference type="ARBA" id="ARBA00022692"/>
    </source>
</evidence>
<comment type="subcellular location">
    <subcellularLocation>
        <location evidence="1">Membrane</location>
        <topology evidence="1">Multi-pass membrane protein</topology>
    </subcellularLocation>
</comment>
<dbReference type="RefSeq" id="WP_249461892.1">
    <property type="nucleotide sequence ID" value="NZ_JAMCCK010000027.1"/>
</dbReference>
<dbReference type="InterPro" id="IPR009908">
    <property type="entry name" value="Methylamine_util_MauE"/>
</dbReference>
<name>A0ABT0NWE9_9ACTN</name>
<organism evidence="7 8">
    <name type="scientific">Streptomyces lavenduligriseus</name>
    <dbReference type="NCBI Taxonomy" id="67315"/>
    <lineage>
        <taxon>Bacteria</taxon>
        <taxon>Bacillati</taxon>
        <taxon>Actinomycetota</taxon>
        <taxon>Actinomycetes</taxon>
        <taxon>Kitasatosporales</taxon>
        <taxon>Streptomycetaceae</taxon>
        <taxon>Streptomyces</taxon>
    </lineage>
</organism>
<feature type="transmembrane region" description="Helical" evidence="5">
    <location>
        <begin position="75"/>
        <end position="94"/>
    </location>
</feature>
<accession>A0ABT0NWE9</accession>
<feature type="transmembrane region" description="Helical" evidence="5">
    <location>
        <begin position="50"/>
        <end position="68"/>
    </location>
</feature>
<gene>
    <name evidence="7" type="ORF">M4438_19395</name>
</gene>
<evidence type="ECO:0000256" key="4">
    <source>
        <dbReference type="ARBA" id="ARBA00023136"/>
    </source>
</evidence>
<evidence type="ECO:0000256" key="1">
    <source>
        <dbReference type="ARBA" id="ARBA00004141"/>
    </source>
</evidence>
<dbReference type="Pfam" id="PF07291">
    <property type="entry name" value="MauE"/>
    <property type="match status" value="1"/>
</dbReference>
<dbReference type="EMBL" id="JAMCCK010000027">
    <property type="protein sequence ID" value="MCL3995648.1"/>
    <property type="molecule type" value="Genomic_DNA"/>
</dbReference>
<feature type="transmembrane region" description="Helical" evidence="5">
    <location>
        <begin position="117"/>
        <end position="136"/>
    </location>
</feature>
<feature type="transmembrane region" description="Helical" evidence="5">
    <location>
        <begin position="148"/>
        <end position="167"/>
    </location>
</feature>
<protein>
    <recommendedName>
        <fullName evidence="6">Methylamine utilisation protein MauE domain-containing protein</fullName>
    </recommendedName>
</protein>
<proteinExistence type="predicted"/>
<sequence>MNHLIDTGRIFLGLVFLCSVVGKIRGAAAYTGFRVAMARLVPALRGRTGPVAVLVVGAETAVVGALAVPATVTAGFALAAVLLAAFTAVLAGALRRDETVACHCFGGGGQPVALRHVLRNVGLLCVASAGLVARLMTTGDTAAASRPAVFLFTAGAGVFLALVTVALDELAYLLSRPEARSTGRARG</sequence>
<evidence type="ECO:0000259" key="6">
    <source>
        <dbReference type="Pfam" id="PF07291"/>
    </source>
</evidence>
<comment type="caution">
    <text evidence="7">The sequence shown here is derived from an EMBL/GenBank/DDBJ whole genome shotgun (WGS) entry which is preliminary data.</text>
</comment>
<keyword evidence="3 5" id="KW-1133">Transmembrane helix</keyword>
<keyword evidence="8" id="KW-1185">Reference proteome</keyword>
<reference evidence="7 8" key="1">
    <citation type="submission" date="2022-05" db="EMBL/GenBank/DDBJ databases">
        <title>Genome Resource of Streptomyces lavenduligriseus GA1-1, a Strain with Broad-Spectrum Antifungal Activity against Phytopathogenic Fungi.</title>
        <authorList>
            <person name="Qi D."/>
        </authorList>
    </citation>
    <scope>NUCLEOTIDE SEQUENCE [LARGE SCALE GENOMIC DNA]</scope>
    <source>
        <strain evidence="7 8">GA1-1</strain>
    </source>
</reference>
<evidence type="ECO:0000313" key="8">
    <source>
        <dbReference type="Proteomes" id="UP001202052"/>
    </source>
</evidence>
<evidence type="ECO:0000256" key="5">
    <source>
        <dbReference type="SAM" id="Phobius"/>
    </source>
</evidence>
<evidence type="ECO:0000256" key="3">
    <source>
        <dbReference type="ARBA" id="ARBA00022989"/>
    </source>
</evidence>
<dbReference type="Proteomes" id="UP001202052">
    <property type="component" value="Unassembled WGS sequence"/>
</dbReference>